<dbReference type="OrthoDB" id="9788659at2"/>
<evidence type="ECO:0000313" key="8">
    <source>
        <dbReference type="EMBL" id="TQC51509.1"/>
    </source>
</evidence>
<dbReference type="Proteomes" id="UP000320801">
    <property type="component" value="Unassembled WGS sequence"/>
</dbReference>
<evidence type="ECO:0000256" key="4">
    <source>
        <dbReference type="ARBA" id="ARBA00022840"/>
    </source>
</evidence>
<dbReference type="EMBL" id="SMDN01000007">
    <property type="protein sequence ID" value="TQC51509.1"/>
    <property type="molecule type" value="Genomic_DNA"/>
</dbReference>
<feature type="domain" description="Protein kinase" evidence="7">
    <location>
        <begin position="17"/>
        <end position="285"/>
    </location>
</feature>
<keyword evidence="6" id="KW-0472">Membrane</keyword>
<dbReference type="SUPFAM" id="SSF56112">
    <property type="entry name" value="Protein kinase-like (PK-like)"/>
    <property type="match status" value="1"/>
</dbReference>
<dbReference type="Pfam" id="PF00069">
    <property type="entry name" value="Pkinase"/>
    <property type="match status" value="1"/>
</dbReference>
<keyword evidence="1" id="KW-0808">Transferase</keyword>
<evidence type="ECO:0000256" key="1">
    <source>
        <dbReference type="ARBA" id="ARBA00022679"/>
    </source>
</evidence>
<dbReference type="AlphaFoldDB" id="A0A507SI13"/>
<evidence type="ECO:0000256" key="2">
    <source>
        <dbReference type="ARBA" id="ARBA00022741"/>
    </source>
</evidence>
<proteinExistence type="predicted"/>
<keyword evidence="6" id="KW-1133">Transmembrane helix</keyword>
<keyword evidence="3 8" id="KW-0418">Kinase</keyword>
<evidence type="ECO:0000256" key="6">
    <source>
        <dbReference type="SAM" id="Phobius"/>
    </source>
</evidence>
<dbReference type="CDD" id="cd14014">
    <property type="entry name" value="STKc_PknB_like"/>
    <property type="match status" value="1"/>
</dbReference>
<evidence type="ECO:0000313" key="9">
    <source>
        <dbReference type="Proteomes" id="UP000320801"/>
    </source>
</evidence>
<dbReference type="InterPro" id="IPR008271">
    <property type="entry name" value="Ser/Thr_kinase_AS"/>
</dbReference>
<evidence type="ECO:0000256" key="3">
    <source>
        <dbReference type="ARBA" id="ARBA00022777"/>
    </source>
</evidence>
<name>A0A507SI13_9BACT</name>
<evidence type="ECO:0000256" key="5">
    <source>
        <dbReference type="PROSITE-ProRule" id="PRU10141"/>
    </source>
</evidence>
<sequence>MEWIIMPSQDSRIYKKYRIINKVGSGGFSDVFKVETINEPHQVYALKYLKFNDNTDNTVVINRFKQEIALYKSINSIRIAKYIESYVGDDEQYLVMEFVEGESLHSQIRKGGKLISKTAVNYAMQIAEALGELHSIGIIHRDIKSNNIMITRDRNVKVIDFGLALGQNSQRFTQDLKVIGSVYYLAPELCTANNKPSIQTDIYALGILLYEMLTGTYPLKGSDALETMKKQKSLSIPDITKIIEIPQALANVIYKATNKDPSKRYKTMWEMREDLSTSTKPERYYEKPYNAKRDRAKKSLQEVINSKQFIYSAIAIILVVLIVGIVLIVVFV</sequence>
<dbReference type="PANTHER" id="PTHR43289">
    <property type="entry name" value="MITOGEN-ACTIVATED PROTEIN KINASE KINASE KINASE 20-RELATED"/>
    <property type="match status" value="1"/>
</dbReference>
<evidence type="ECO:0000259" key="7">
    <source>
        <dbReference type="PROSITE" id="PS50011"/>
    </source>
</evidence>
<dbReference type="PROSITE" id="PS00107">
    <property type="entry name" value="PROTEIN_KINASE_ATP"/>
    <property type="match status" value="1"/>
</dbReference>
<keyword evidence="2 5" id="KW-0547">Nucleotide-binding</keyword>
<dbReference type="PANTHER" id="PTHR43289:SF34">
    <property type="entry name" value="SERINE_THREONINE-PROTEIN KINASE YBDM-RELATED"/>
    <property type="match status" value="1"/>
</dbReference>
<feature type="binding site" evidence="5">
    <location>
        <position position="47"/>
    </location>
    <ligand>
        <name>ATP</name>
        <dbReference type="ChEBI" id="CHEBI:30616"/>
    </ligand>
</feature>
<dbReference type="InterPro" id="IPR011009">
    <property type="entry name" value="Kinase-like_dom_sf"/>
</dbReference>
<dbReference type="InterPro" id="IPR017441">
    <property type="entry name" value="Protein_kinase_ATP_BS"/>
</dbReference>
<dbReference type="InterPro" id="IPR000719">
    <property type="entry name" value="Prot_kinase_dom"/>
</dbReference>
<dbReference type="PROSITE" id="PS50011">
    <property type="entry name" value="PROTEIN_KINASE_DOM"/>
    <property type="match status" value="1"/>
</dbReference>
<organism evidence="8 9">
    <name type="scientific">Mycoplasmopsis mucosicanis</name>
    <dbReference type="NCBI Taxonomy" id="458208"/>
    <lineage>
        <taxon>Bacteria</taxon>
        <taxon>Bacillati</taxon>
        <taxon>Mycoplasmatota</taxon>
        <taxon>Mycoplasmoidales</taxon>
        <taxon>Metamycoplasmataceae</taxon>
        <taxon>Mycoplasmopsis</taxon>
    </lineage>
</organism>
<protein>
    <submittedName>
        <fullName evidence="8">Serine/threonine protein kinase</fullName>
    </submittedName>
</protein>
<dbReference type="SMART" id="SM00220">
    <property type="entry name" value="S_TKc"/>
    <property type="match status" value="1"/>
</dbReference>
<keyword evidence="8" id="KW-0723">Serine/threonine-protein kinase</keyword>
<dbReference type="GO" id="GO:0004674">
    <property type="term" value="F:protein serine/threonine kinase activity"/>
    <property type="evidence" value="ECO:0007669"/>
    <property type="project" value="UniProtKB-KW"/>
</dbReference>
<reference evidence="8 9" key="1">
    <citation type="submission" date="2019-03" db="EMBL/GenBank/DDBJ databases">
        <title>Characterization of a novel Mycoplasma cynos real-time PCR assay.</title>
        <authorList>
            <person name="Tallmadge R.L."/>
            <person name="Mitchell P.K."/>
            <person name="Goodman L."/>
        </authorList>
    </citation>
    <scope>NUCLEOTIDE SEQUENCE [LARGE SCALE GENOMIC DNA]</scope>
    <source>
        <strain evidence="8 9">1642</strain>
    </source>
</reference>
<dbReference type="GO" id="GO:0005524">
    <property type="term" value="F:ATP binding"/>
    <property type="evidence" value="ECO:0007669"/>
    <property type="project" value="UniProtKB-UniRule"/>
</dbReference>
<gene>
    <name evidence="8" type="ORF">E1I18_02390</name>
</gene>
<keyword evidence="9" id="KW-1185">Reference proteome</keyword>
<dbReference type="PROSITE" id="PS00108">
    <property type="entry name" value="PROTEIN_KINASE_ST"/>
    <property type="match status" value="1"/>
</dbReference>
<keyword evidence="6" id="KW-0812">Transmembrane</keyword>
<keyword evidence="4 5" id="KW-0067">ATP-binding</keyword>
<dbReference type="Gene3D" id="1.10.510.10">
    <property type="entry name" value="Transferase(Phosphotransferase) domain 1"/>
    <property type="match status" value="1"/>
</dbReference>
<accession>A0A507SI13</accession>
<comment type="caution">
    <text evidence="8">The sequence shown here is derived from an EMBL/GenBank/DDBJ whole genome shotgun (WGS) entry which is preliminary data.</text>
</comment>
<feature type="transmembrane region" description="Helical" evidence="6">
    <location>
        <begin position="309"/>
        <end position="331"/>
    </location>
</feature>